<organism evidence="1 2">
    <name type="scientific">Oceanobacillus picturae</name>
    <dbReference type="NCBI Taxonomy" id="171693"/>
    <lineage>
        <taxon>Bacteria</taxon>
        <taxon>Bacillati</taxon>
        <taxon>Bacillota</taxon>
        <taxon>Bacilli</taxon>
        <taxon>Bacillales</taxon>
        <taxon>Bacillaceae</taxon>
        <taxon>Oceanobacillus</taxon>
    </lineage>
</organism>
<dbReference type="RefSeq" id="WP_058950438.1">
    <property type="nucleotide sequence ID" value="NZ_BBXV01000027.1"/>
</dbReference>
<comment type="caution">
    <text evidence="1">The sequence shown here is derived from an EMBL/GenBank/DDBJ whole genome shotgun (WGS) entry which is preliminary data.</text>
</comment>
<gene>
    <name evidence="1" type="ORF">OPHB3_2380</name>
</gene>
<reference evidence="1 2" key="2">
    <citation type="journal article" date="2016" name="Genome Announc.">
        <title>Draft Genome Sequence of Oceanobacillus picturae Heshi-B3, Isolated from Fermented Rice Bran in a Traditional Japanese Seafood Dish.</title>
        <authorList>
            <person name="Akuzawa S."/>
            <person name="Nagaoka J."/>
            <person name="Kanekatsu M."/>
            <person name="Kanesaki Y."/>
            <person name="Suzuki T."/>
        </authorList>
    </citation>
    <scope>NUCLEOTIDE SEQUENCE [LARGE SCALE GENOMIC DNA]</scope>
    <source>
        <strain evidence="1 2">Heshi-B3</strain>
    </source>
</reference>
<name>A0A0U9HE26_9BACI</name>
<dbReference type="EMBL" id="BBXV01000027">
    <property type="protein sequence ID" value="GAQ18440.1"/>
    <property type="molecule type" value="Genomic_DNA"/>
</dbReference>
<accession>A0A0U9HE26</accession>
<protein>
    <submittedName>
        <fullName evidence="1">Uncharacterized protein</fullName>
    </submittedName>
</protein>
<sequence>MALRTLKTDNAINSFTAFQNRFRKVMCDSSKRDIPLELHDEQLEALYNAFTPVVETSIYAEMERVMTAIQTSFDAVIDGMGENINPETYMCNDKHFKRFITHVVTNYQSLQAQRINIIMVHNKAYQRLEDGLFGETFVSENGFQTAYELHNKLIQAFHDGYHDLLFEGTILDTGKKIEEKVIEPVVQRYDVKMQELLEGGEDG</sequence>
<reference evidence="2" key="1">
    <citation type="submission" date="2015-07" db="EMBL/GenBank/DDBJ databases">
        <title>Draft Genome Sequence of Oceanobacillus picturae Heshi-B3 that Was Isolated from Fermented Rice Bran with Aging Salted Mackerel, Which Was Named Heshiko as Traditional Fermented Seafood in Japan.</title>
        <authorList>
            <person name="Akuzawa S."/>
            <person name="Nakagawa J."/>
            <person name="Kanekatsu T."/>
            <person name="Kanesaki Y."/>
            <person name="Suzuki T."/>
        </authorList>
    </citation>
    <scope>NUCLEOTIDE SEQUENCE [LARGE SCALE GENOMIC DNA]</scope>
    <source>
        <strain evidence="2">Heshi-B3</strain>
    </source>
</reference>
<dbReference type="OrthoDB" id="2960649at2"/>
<dbReference type="Proteomes" id="UP000052946">
    <property type="component" value="Unassembled WGS sequence"/>
</dbReference>
<proteinExistence type="predicted"/>
<dbReference type="AlphaFoldDB" id="A0A0U9HE26"/>
<evidence type="ECO:0000313" key="2">
    <source>
        <dbReference type="Proteomes" id="UP000052946"/>
    </source>
</evidence>
<evidence type="ECO:0000313" key="1">
    <source>
        <dbReference type="EMBL" id="GAQ18440.1"/>
    </source>
</evidence>